<dbReference type="EMBL" id="VWRN01000064">
    <property type="protein sequence ID" value="KAA6117619.1"/>
    <property type="molecule type" value="Genomic_DNA"/>
</dbReference>
<gene>
    <name evidence="2" type="ORF">F1599_22805</name>
</gene>
<dbReference type="Proteomes" id="UP000324324">
    <property type="component" value="Unassembled WGS sequence"/>
</dbReference>
<evidence type="ECO:0000313" key="3">
    <source>
        <dbReference type="Proteomes" id="UP000324324"/>
    </source>
</evidence>
<name>A0A5M8A4N0_9BURK</name>
<dbReference type="RefSeq" id="WP_150084669.1">
    <property type="nucleotide sequence ID" value="NZ_VWRN01000064.1"/>
</dbReference>
<dbReference type="AlphaFoldDB" id="A0A5M8A4N0"/>
<accession>A0A5M8A4N0</accession>
<sequence length="474" mass="53099">MAGYPSVNWWPRNLRPYESALSFVARFCALNGVPARAGTAFLGVEPRHLGFASDDDVARVSSLLGEDPARLADVLQHALDFRQCGTYAPPAAYSQGPSVRYCAACAQQGYHSYLHEVPWLTKCPIHLTALTTVPANRTGNIGERRLGAFKRLMQGHCAAWPHFAPDGFPTREPGALLTLAAWVRDACDASKRMQAGELWRSEAGTHRGAVTMTQALGQLHTLTPLPTELEPLLADRGGAWVVHQARFPRAVSRELARLGERGLRFDSLFAFYKDSGDTSEGSPAWYCQAVQQQIRQRHGTCGCRWERVKAGFGEFCWIQIPPDELGEASRQCPFEVALQDLELDWGSRGRALPSRLAQQEMYRFLKESHAMRDAGVLSYKEGAQVSPDGYLYLMQRVWPCCEWIWDSPLLGLFRTAARWEIDSEHRAITRWLDDIEAGSPPSHRQDPVYCVRLRSDEQGASLLHWRSADHRGRG</sequence>
<keyword evidence="3" id="KW-1185">Reference proteome</keyword>
<comment type="caution">
    <text evidence="2">The sequence shown here is derived from an EMBL/GenBank/DDBJ whole genome shotgun (WGS) entry which is preliminary data.</text>
</comment>
<evidence type="ECO:0000259" key="1">
    <source>
        <dbReference type="Pfam" id="PF06527"/>
    </source>
</evidence>
<evidence type="ECO:0000313" key="2">
    <source>
        <dbReference type="EMBL" id="KAA6117619.1"/>
    </source>
</evidence>
<feature type="domain" description="TniQ" evidence="1">
    <location>
        <begin position="15"/>
        <end position="130"/>
    </location>
</feature>
<dbReference type="Pfam" id="PF06527">
    <property type="entry name" value="TniQ"/>
    <property type="match status" value="1"/>
</dbReference>
<proteinExistence type="predicted"/>
<organism evidence="2 3">
    <name type="scientific">Cupriavidus cauae</name>
    <dbReference type="NCBI Taxonomy" id="2608999"/>
    <lineage>
        <taxon>Bacteria</taxon>
        <taxon>Pseudomonadati</taxon>
        <taxon>Pseudomonadota</taxon>
        <taxon>Betaproteobacteria</taxon>
        <taxon>Burkholderiales</taxon>
        <taxon>Burkholderiaceae</taxon>
        <taxon>Cupriavidus</taxon>
    </lineage>
</organism>
<protein>
    <recommendedName>
        <fullName evidence="1">TniQ domain-containing protein</fullName>
    </recommendedName>
</protein>
<reference evidence="2 3" key="1">
    <citation type="submission" date="2019-09" db="EMBL/GenBank/DDBJ databases">
        <title>Isolation of a novel species in the genus Cupriavidus from patients with sepsis using whole genome sequencing.</title>
        <authorList>
            <person name="Kweon O.J."/>
            <person name="Lee M.-K."/>
        </authorList>
    </citation>
    <scope>NUCLEOTIDE SEQUENCE [LARGE SCALE GENOMIC DNA]</scope>
    <source>
        <strain evidence="2 3">MKL-01</strain>
    </source>
</reference>
<dbReference type="InterPro" id="IPR009492">
    <property type="entry name" value="TniQ"/>
</dbReference>